<dbReference type="Pfam" id="PF04060">
    <property type="entry name" value="FeS"/>
    <property type="match status" value="1"/>
</dbReference>
<dbReference type="Pfam" id="PF00037">
    <property type="entry name" value="Fer4"/>
    <property type="match status" value="1"/>
</dbReference>
<gene>
    <name evidence="7" type="ordered locus">Arcve_1109</name>
</gene>
<evidence type="ECO:0000313" key="8">
    <source>
        <dbReference type="Proteomes" id="UP000008136"/>
    </source>
</evidence>
<dbReference type="EMBL" id="CP002588">
    <property type="protein sequence ID" value="AEA47119.1"/>
    <property type="molecule type" value="Genomic_DNA"/>
</dbReference>
<dbReference type="PROSITE" id="PS51379">
    <property type="entry name" value="4FE4S_FER_2"/>
    <property type="match status" value="1"/>
</dbReference>
<keyword evidence="1" id="KW-0004">4Fe-4S</keyword>
<protein>
    <submittedName>
        <fullName evidence="7">Fe-S cluster domain protein</fullName>
    </submittedName>
</protein>
<keyword evidence="3" id="KW-0408">Iron</keyword>
<evidence type="ECO:0000313" key="7">
    <source>
        <dbReference type="EMBL" id="AEA47119.1"/>
    </source>
</evidence>
<accession>F2KT89</accession>
<evidence type="ECO:0000256" key="2">
    <source>
        <dbReference type="ARBA" id="ARBA00022723"/>
    </source>
</evidence>
<dbReference type="RefSeq" id="WP_013683783.1">
    <property type="nucleotide sequence ID" value="NC_015320.1"/>
</dbReference>
<dbReference type="PANTHER" id="PTHR36214">
    <property type="match status" value="1"/>
</dbReference>
<evidence type="ECO:0000256" key="3">
    <source>
        <dbReference type="ARBA" id="ARBA00023004"/>
    </source>
</evidence>
<evidence type="ECO:0000256" key="4">
    <source>
        <dbReference type="ARBA" id="ARBA00023014"/>
    </source>
</evidence>
<dbReference type="InterPro" id="IPR017900">
    <property type="entry name" value="4Fe4S_Fe_S_CS"/>
</dbReference>
<dbReference type="GO" id="GO:0046872">
    <property type="term" value="F:metal ion binding"/>
    <property type="evidence" value="ECO:0007669"/>
    <property type="project" value="UniProtKB-KW"/>
</dbReference>
<feature type="domain" description="4Fe-4S ferredoxin-type" evidence="5">
    <location>
        <begin position="69"/>
        <end position="97"/>
    </location>
</feature>
<dbReference type="InterPro" id="IPR017896">
    <property type="entry name" value="4Fe4S_Fe-S-bd"/>
</dbReference>
<keyword evidence="2" id="KW-0479">Metal-binding</keyword>
<evidence type="ECO:0000256" key="1">
    <source>
        <dbReference type="ARBA" id="ARBA00022485"/>
    </source>
</evidence>
<dbReference type="SUPFAM" id="SSF54862">
    <property type="entry name" value="4Fe-4S ferredoxins"/>
    <property type="match status" value="1"/>
</dbReference>
<dbReference type="eggNOG" id="arCOG00292">
    <property type="taxonomic scope" value="Archaea"/>
</dbReference>
<keyword evidence="8" id="KW-1185">Reference proteome</keyword>
<reference evidence="7 8" key="1">
    <citation type="submission" date="2011-03" db="EMBL/GenBank/DDBJ databases">
        <title>The complete genome of Archaeoglobus veneficus SNP6.</title>
        <authorList>
            <consortium name="US DOE Joint Genome Institute (JGI-PGF)"/>
            <person name="Lucas S."/>
            <person name="Copeland A."/>
            <person name="Lapidus A."/>
            <person name="Bruce D."/>
            <person name="Goodwin L."/>
            <person name="Pitluck S."/>
            <person name="Kyrpides N."/>
            <person name="Mavromatis K."/>
            <person name="Pagani I."/>
            <person name="Ivanova N."/>
            <person name="Mikhailova N."/>
            <person name="Lu M."/>
            <person name="Detter J.C."/>
            <person name="Tapia R."/>
            <person name="Han C."/>
            <person name="Land M."/>
            <person name="Hauser L."/>
            <person name="Markowitz V."/>
            <person name="Cheng J.-F."/>
            <person name="Hugenholtz P."/>
            <person name="Woyke T."/>
            <person name="Wu D."/>
            <person name="Spring S."/>
            <person name="Brambilla E."/>
            <person name="Klenk H.-P."/>
            <person name="Eisen J.A."/>
        </authorList>
    </citation>
    <scope>NUCLEOTIDE SEQUENCE [LARGE SCALE GENOMIC DNA]</scope>
    <source>
        <strain>SNP6</strain>
    </source>
</reference>
<dbReference type="GO" id="GO:0051539">
    <property type="term" value="F:4 iron, 4 sulfur cluster binding"/>
    <property type="evidence" value="ECO:0007669"/>
    <property type="project" value="UniProtKB-KW"/>
</dbReference>
<proteinExistence type="predicted"/>
<dbReference type="Gene3D" id="3.30.70.20">
    <property type="match status" value="1"/>
</dbReference>
<evidence type="ECO:0000259" key="6">
    <source>
        <dbReference type="PROSITE" id="PS51656"/>
    </source>
</evidence>
<dbReference type="GeneID" id="10394225"/>
<dbReference type="OrthoDB" id="230142at2157"/>
<dbReference type="GO" id="GO:0016491">
    <property type="term" value="F:oxidoreductase activity"/>
    <property type="evidence" value="ECO:0007669"/>
    <property type="project" value="UniProtKB-ARBA"/>
</dbReference>
<dbReference type="Proteomes" id="UP000008136">
    <property type="component" value="Chromosome"/>
</dbReference>
<dbReference type="InterPro" id="IPR007202">
    <property type="entry name" value="4Fe-4S_dom"/>
</dbReference>
<dbReference type="KEGG" id="ave:Arcve_1109"/>
<dbReference type="HOGENOM" id="CLU_1718204_0_0_2"/>
<name>F2KT89_ARCVS</name>
<dbReference type="InterPro" id="IPR051069">
    <property type="entry name" value="ACDS_complex_subunit"/>
</dbReference>
<dbReference type="AlphaFoldDB" id="F2KT89"/>
<organism evidence="7 8">
    <name type="scientific">Archaeoglobus veneficus (strain DSM 11195 / SNP6)</name>
    <dbReference type="NCBI Taxonomy" id="693661"/>
    <lineage>
        <taxon>Archaea</taxon>
        <taxon>Methanobacteriati</taxon>
        <taxon>Methanobacteriota</taxon>
        <taxon>Archaeoglobi</taxon>
        <taxon>Archaeoglobales</taxon>
        <taxon>Archaeoglobaceae</taxon>
        <taxon>Archaeoglobus</taxon>
    </lineage>
</organism>
<dbReference type="Gene3D" id="1.10.15.40">
    <property type="entry name" value="Electron transport complex subunit B, putative Fe-S cluster"/>
    <property type="match status" value="1"/>
</dbReference>
<dbReference type="PANTHER" id="PTHR36214:SF3">
    <property type="entry name" value="ACETYL-COA DECARBONYLASE_SYNTHASE COMPLEX SUBUNIT GAMMA"/>
    <property type="match status" value="1"/>
</dbReference>
<sequence>MPNPMEIYKLLPKTNCKQCGEQTCMSFAFKLLTKERKLEECRPLYEAKYEASRKKLEEMLAVVEKATETGLIVDETKCVGCANCVVSCPVHVEKDPYGAAMGKGITIDEPILRIEDGVVKVFNLSLCRRYGKHRTLCIICRENCPSEAISFLED</sequence>
<dbReference type="STRING" id="693661.Arcve_1109"/>
<feature type="domain" description="4Fe-4S" evidence="6">
    <location>
        <begin position="1"/>
        <end position="58"/>
    </location>
</feature>
<keyword evidence="4" id="KW-0411">Iron-sulfur</keyword>
<dbReference type="PROSITE" id="PS00198">
    <property type="entry name" value="4FE4S_FER_1"/>
    <property type="match status" value="1"/>
</dbReference>
<evidence type="ECO:0000259" key="5">
    <source>
        <dbReference type="PROSITE" id="PS51379"/>
    </source>
</evidence>
<dbReference type="PROSITE" id="PS51656">
    <property type="entry name" value="4FE4S"/>
    <property type="match status" value="1"/>
</dbReference>